<dbReference type="PROSITE" id="PS50104">
    <property type="entry name" value="TIR"/>
    <property type="match status" value="1"/>
</dbReference>
<dbReference type="InterPro" id="IPR011990">
    <property type="entry name" value="TPR-like_helical_dom_sf"/>
</dbReference>
<evidence type="ECO:0000313" key="2">
    <source>
        <dbReference type="EMBL" id="MCW9705477.1"/>
    </source>
</evidence>
<dbReference type="InterPro" id="IPR000157">
    <property type="entry name" value="TIR_dom"/>
</dbReference>
<name>A0ABT3PHT7_9BACT</name>
<accession>A0ABT3PHT7</accession>
<feature type="domain" description="TIR" evidence="1">
    <location>
        <begin position="1"/>
        <end position="135"/>
    </location>
</feature>
<dbReference type="InterPro" id="IPR035897">
    <property type="entry name" value="Toll_tir_struct_dom_sf"/>
</dbReference>
<dbReference type="SUPFAM" id="SSF48452">
    <property type="entry name" value="TPR-like"/>
    <property type="match status" value="1"/>
</dbReference>
<dbReference type="Gene3D" id="3.40.50.10140">
    <property type="entry name" value="Toll/interleukin-1 receptor homology (TIR) domain"/>
    <property type="match status" value="1"/>
</dbReference>
<dbReference type="SMART" id="SM00255">
    <property type="entry name" value="TIR"/>
    <property type="match status" value="1"/>
</dbReference>
<comment type="caution">
    <text evidence="2">The sequence shown here is derived from an EMBL/GenBank/DDBJ whole genome shotgun (WGS) entry which is preliminary data.</text>
</comment>
<proteinExistence type="predicted"/>
<dbReference type="EMBL" id="JAGGJA010000001">
    <property type="protein sequence ID" value="MCW9705477.1"/>
    <property type="molecule type" value="Genomic_DNA"/>
</dbReference>
<reference evidence="2 3" key="1">
    <citation type="submission" date="2021-03" db="EMBL/GenBank/DDBJ databases">
        <title>Aliifodinibius sp. nov., a new bacterium isolated from saline soil.</title>
        <authorList>
            <person name="Galisteo C."/>
            <person name="De La Haba R."/>
            <person name="Sanchez-Porro C."/>
            <person name="Ventosa A."/>
        </authorList>
    </citation>
    <scope>NUCLEOTIDE SEQUENCE [LARGE SCALE GENOMIC DNA]</scope>
    <source>
        <strain evidence="2 3">1BSP15-2V2</strain>
    </source>
</reference>
<dbReference type="Proteomes" id="UP001207918">
    <property type="component" value="Unassembled WGS sequence"/>
</dbReference>
<organism evidence="2 3">
    <name type="scientific">Fodinibius salsisoli</name>
    <dbReference type="NCBI Taxonomy" id="2820877"/>
    <lineage>
        <taxon>Bacteria</taxon>
        <taxon>Pseudomonadati</taxon>
        <taxon>Balneolota</taxon>
        <taxon>Balneolia</taxon>
        <taxon>Balneolales</taxon>
        <taxon>Balneolaceae</taxon>
        <taxon>Fodinibius</taxon>
    </lineage>
</organism>
<dbReference type="SUPFAM" id="SSF52200">
    <property type="entry name" value="Toll/Interleukin receptor TIR domain"/>
    <property type="match status" value="1"/>
</dbReference>
<keyword evidence="3" id="KW-1185">Reference proteome</keyword>
<sequence>MSRAFLSHSSHDKGFIDEVADELGRDNIVYDKYSFEAGEKTLDEIIEGMSSSDIFILFLSDKSLQSTWVRREILIAKTYFDSEKIDKIYPLIIDRDVDHKDKRIPNWLNKEYNLKLVARPGKVKSLIKQRLKEISWKKHPILREKENIFVGRNDLVKEFELRVDNINRPIPKAAIASGLKNIGRKSFLNYSLVKSSILTKDSYAPSIIDIDPHESIEDFILKVYDLGFSKKRDFKSFMSMTIEEKQDLAADLVREIQEINEILFIEDVGGIVRPGGRLVDWFRDLLTNNKLINNKFTFGIASKFRSKKHIIGDKDNIFYVEVPELSINERTGLFRRYLDILDVNLLREDLNIFLERLTGFPEQIFFAADLIAEEGKRYAKEHINLISDYSSEKVSTIISKYEDNDEALELLRLLAEFDFVSYEFLFQLLDNEKNYTELINEFINIAICENLGRGKEYIRLNDTVKDYIIRGEGSILHKYRDKLKKHLQEFVNNEDLWVEDISNFFYSMKEALNNGFSPPDKYLIPSHFLKTMVDKYQRESQYGEVIQLADRVLKNTKNLDESIKREIIYWLCLSLARLRDDRFLEEVQYFQGKEYNFLLGFYYRMIGKHSYSIDRHLSVLDEDPNFQRSKRELVQSYINMEDYEAALTHAKSNYEGDRNNPFHIQAYFKCLVHQVDENTHSLKVLERLVEELNGIKTKKAREMYLTMKCTYELKVLDDPDKALATIEQAINQFPYSKYPLFRKFDVLEKLEDTEGMSRIIRTLKNMSIDYGHLSVLNARVLANRGQYDAAILEIDNLNYYPDKTKERLKERMKSG</sequence>
<dbReference type="RefSeq" id="WP_265764141.1">
    <property type="nucleotide sequence ID" value="NZ_JAGGJA010000001.1"/>
</dbReference>
<gene>
    <name evidence="2" type="ORF">J6I44_01360</name>
</gene>
<dbReference type="Pfam" id="PF13676">
    <property type="entry name" value="TIR_2"/>
    <property type="match status" value="1"/>
</dbReference>
<evidence type="ECO:0000313" key="3">
    <source>
        <dbReference type="Proteomes" id="UP001207918"/>
    </source>
</evidence>
<evidence type="ECO:0000259" key="1">
    <source>
        <dbReference type="PROSITE" id="PS50104"/>
    </source>
</evidence>
<dbReference type="Gene3D" id="1.25.40.10">
    <property type="entry name" value="Tetratricopeptide repeat domain"/>
    <property type="match status" value="1"/>
</dbReference>
<protein>
    <submittedName>
        <fullName evidence="2">TIR domain-containing protein</fullName>
    </submittedName>
</protein>